<proteinExistence type="predicted"/>
<protein>
    <recommendedName>
        <fullName evidence="4">Lipoprotein</fullName>
    </recommendedName>
</protein>
<dbReference type="OrthoDB" id="3537523at2"/>
<evidence type="ECO:0000313" key="3">
    <source>
        <dbReference type="Proteomes" id="UP000334990"/>
    </source>
</evidence>
<feature type="chain" id="PRO_5039715923" description="Lipoprotein" evidence="1">
    <location>
        <begin position="20"/>
        <end position="174"/>
    </location>
</feature>
<keyword evidence="1" id="KW-0732">Signal</keyword>
<reference evidence="2 3" key="1">
    <citation type="submission" date="2019-10" db="EMBL/GenBank/DDBJ databases">
        <title>Whole genome shotgun sequence of Acrocarpospora corrugata NBRC 13972.</title>
        <authorList>
            <person name="Ichikawa N."/>
            <person name="Kimura A."/>
            <person name="Kitahashi Y."/>
            <person name="Komaki H."/>
            <person name="Oguchi A."/>
        </authorList>
    </citation>
    <scope>NUCLEOTIDE SEQUENCE [LARGE SCALE GENOMIC DNA]</scope>
    <source>
        <strain evidence="2 3">NBRC 13972</strain>
    </source>
</reference>
<name>A0A5M3VXJ6_9ACTN</name>
<dbReference type="RefSeq" id="WP_155335904.1">
    <property type="nucleotide sequence ID" value="NZ_BAAABN010000042.1"/>
</dbReference>
<evidence type="ECO:0008006" key="4">
    <source>
        <dbReference type="Google" id="ProtNLM"/>
    </source>
</evidence>
<sequence length="174" mass="17570">MTRRALIAVAAMIVLSACGGGTSTQIAPTGAAPTPRVLLEAAQLPGGPWTVTKDGAAPWAGLEAALVPCGQRVIAPDESPARFRVFESAAGVSITEVVVSGVDGMQAFKRFYAECGTVGKVEGAPGPTNIVTSDDKTEIAGFTDDHLIVVSGPPGSEGLGQIAATAREQVIKAG</sequence>
<organism evidence="2 3">
    <name type="scientific">Acrocarpospora corrugata</name>
    <dbReference type="NCBI Taxonomy" id="35763"/>
    <lineage>
        <taxon>Bacteria</taxon>
        <taxon>Bacillati</taxon>
        <taxon>Actinomycetota</taxon>
        <taxon>Actinomycetes</taxon>
        <taxon>Streptosporangiales</taxon>
        <taxon>Streptosporangiaceae</taxon>
        <taxon>Acrocarpospora</taxon>
    </lineage>
</organism>
<gene>
    <name evidence="2" type="ORF">Acor_15840</name>
</gene>
<dbReference type="Proteomes" id="UP000334990">
    <property type="component" value="Unassembled WGS sequence"/>
</dbReference>
<feature type="signal peptide" evidence="1">
    <location>
        <begin position="1"/>
        <end position="19"/>
    </location>
</feature>
<keyword evidence="3" id="KW-1185">Reference proteome</keyword>
<comment type="caution">
    <text evidence="2">The sequence shown here is derived from an EMBL/GenBank/DDBJ whole genome shotgun (WGS) entry which is preliminary data.</text>
</comment>
<dbReference type="PROSITE" id="PS51257">
    <property type="entry name" value="PROKAR_LIPOPROTEIN"/>
    <property type="match status" value="1"/>
</dbReference>
<dbReference type="EMBL" id="BLAD01000040">
    <property type="protein sequence ID" value="GER99520.1"/>
    <property type="molecule type" value="Genomic_DNA"/>
</dbReference>
<dbReference type="AlphaFoldDB" id="A0A5M3VXJ6"/>
<accession>A0A5M3VXJ6</accession>
<evidence type="ECO:0000256" key="1">
    <source>
        <dbReference type="SAM" id="SignalP"/>
    </source>
</evidence>
<evidence type="ECO:0000313" key="2">
    <source>
        <dbReference type="EMBL" id="GER99520.1"/>
    </source>
</evidence>